<organism evidence="1 2">
    <name type="scientific">Byssochlamys spectabilis (strain No. 5 / NBRC 109023)</name>
    <name type="common">Paecilomyces variotii</name>
    <dbReference type="NCBI Taxonomy" id="1356009"/>
    <lineage>
        <taxon>Eukaryota</taxon>
        <taxon>Fungi</taxon>
        <taxon>Dikarya</taxon>
        <taxon>Ascomycota</taxon>
        <taxon>Pezizomycotina</taxon>
        <taxon>Eurotiomycetes</taxon>
        <taxon>Eurotiomycetidae</taxon>
        <taxon>Eurotiales</taxon>
        <taxon>Thermoascaceae</taxon>
        <taxon>Paecilomyces</taxon>
    </lineage>
</organism>
<evidence type="ECO:0000313" key="2">
    <source>
        <dbReference type="Proteomes" id="UP000018001"/>
    </source>
</evidence>
<gene>
    <name evidence="1" type="ORF">PVAR5_2325</name>
</gene>
<sequence length="460" mass="51115">MPWKQLGDNVFSRPLGENETFMKLLGDPGHSLQREHWALNFTAKIQPTGNFDNDGVFAARLRRAWAHLRFLYPSLAAEPEGNNVWYTVPSSKTELEDWVDKSFAVLSDAVSADEVMSTLKPTPYAQLYFLPKSREILGHTAHWRSDGVGSMILLDALLELLAQPDLPQDPWIAFPWGREITSLPPSVEEAAGVPVKPSSTQSAQAKKAFETFGLAAGAIGIPYLGDSTTIPTGTRCACTEFSPQTTEAVVKAVRSRNISVTAAVHASVAAANIHFANSSQRSKHYTSTVRFTLRPYMPPPYNGPEYAAMLLTTGWMAQVATTDDWETHARKYRQEYRTSISPDYLAGHREYAQRLCNLLQNLPETVDNPPSDVDISSIGVLEKWIRHEYGSSGSLIQVQAISVGLEVLTRQAICFVWTFRDRLNLRVVYNESFHAPEQMQAFAETVKNNLLEGLGIAEVD</sequence>
<keyword evidence="2" id="KW-1185">Reference proteome</keyword>
<dbReference type="HOGENOM" id="CLU_029138_1_0_1"/>
<name>V5FVG4_BYSSN</name>
<dbReference type="PANTHER" id="PTHR42034:SF1">
    <property type="entry name" value="CONDENSATION DOMAIN-CONTAINING PROTEIN"/>
    <property type="match status" value="1"/>
</dbReference>
<dbReference type="eggNOG" id="ENOG502SJXM">
    <property type="taxonomic scope" value="Eukaryota"/>
</dbReference>
<dbReference type="InterPro" id="IPR023213">
    <property type="entry name" value="CAT-like_dom_sf"/>
</dbReference>
<accession>V5FVG4</accession>
<proteinExistence type="predicted"/>
<dbReference type="Gene3D" id="3.30.559.30">
    <property type="entry name" value="Nonribosomal peptide synthetase, condensation domain"/>
    <property type="match status" value="1"/>
</dbReference>
<dbReference type="SUPFAM" id="SSF52777">
    <property type="entry name" value="CoA-dependent acyltransferases"/>
    <property type="match status" value="1"/>
</dbReference>
<protein>
    <recommendedName>
        <fullName evidence="3">Condensation domain-containing protein</fullName>
    </recommendedName>
</protein>
<dbReference type="Gene3D" id="3.30.559.10">
    <property type="entry name" value="Chloramphenicol acetyltransferase-like domain"/>
    <property type="match status" value="1"/>
</dbReference>
<dbReference type="OrthoDB" id="2548233at2759"/>
<evidence type="ECO:0008006" key="3">
    <source>
        <dbReference type="Google" id="ProtNLM"/>
    </source>
</evidence>
<dbReference type="PANTHER" id="PTHR42034">
    <property type="entry name" value="CHROMOSOME 7, WHOLE GENOME SHOTGUN SEQUENCE-RELATED"/>
    <property type="match status" value="1"/>
</dbReference>
<reference evidence="2" key="1">
    <citation type="journal article" date="2014" name="Genome Announc.">
        <title>Draft genome sequence of the formaldehyde-resistant fungus Byssochlamys spectabilis No. 5 (anamorph Paecilomyces variotii No. 5) (NBRC109023).</title>
        <authorList>
            <person name="Oka T."/>
            <person name="Ekino K."/>
            <person name="Fukuda K."/>
            <person name="Nomura Y."/>
        </authorList>
    </citation>
    <scope>NUCLEOTIDE SEQUENCE [LARGE SCALE GENOMIC DNA]</scope>
    <source>
        <strain evidence="2">No. 5 / NBRC 109023</strain>
    </source>
</reference>
<comment type="caution">
    <text evidence="1">The sequence shown here is derived from an EMBL/GenBank/DDBJ whole genome shotgun (WGS) entry which is preliminary data.</text>
</comment>
<evidence type="ECO:0000313" key="1">
    <source>
        <dbReference type="EMBL" id="GAD93711.1"/>
    </source>
</evidence>
<dbReference type="AlphaFoldDB" id="V5FVG4"/>
<dbReference type="Proteomes" id="UP000018001">
    <property type="component" value="Unassembled WGS sequence"/>
</dbReference>
<dbReference type="InParanoid" id="V5FVG4"/>
<dbReference type="EMBL" id="BAUL01000065">
    <property type="protein sequence ID" value="GAD93711.1"/>
    <property type="molecule type" value="Genomic_DNA"/>
</dbReference>